<feature type="transmembrane region" description="Helical" evidence="1">
    <location>
        <begin position="61"/>
        <end position="79"/>
    </location>
</feature>
<keyword evidence="1" id="KW-0812">Transmembrane</keyword>
<dbReference type="AlphaFoldDB" id="A0ABD3S6H1"/>
<evidence type="ECO:0000313" key="3">
    <source>
        <dbReference type="Proteomes" id="UP001634393"/>
    </source>
</evidence>
<reference evidence="2 3" key="1">
    <citation type="submission" date="2024-12" db="EMBL/GenBank/DDBJ databases">
        <title>The unique morphological basis and parallel evolutionary history of personate flowers in Penstemon.</title>
        <authorList>
            <person name="Depatie T.H."/>
            <person name="Wessinger C.A."/>
        </authorList>
    </citation>
    <scope>NUCLEOTIDE SEQUENCE [LARGE SCALE GENOMIC DNA]</scope>
    <source>
        <strain evidence="2">WTNN_2</strain>
        <tissue evidence="2">Leaf</tissue>
    </source>
</reference>
<keyword evidence="1" id="KW-0472">Membrane</keyword>
<organism evidence="2 3">
    <name type="scientific">Penstemon smallii</name>
    <dbReference type="NCBI Taxonomy" id="265156"/>
    <lineage>
        <taxon>Eukaryota</taxon>
        <taxon>Viridiplantae</taxon>
        <taxon>Streptophyta</taxon>
        <taxon>Embryophyta</taxon>
        <taxon>Tracheophyta</taxon>
        <taxon>Spermatophyta</taxon>
        <taxon>Magnoliopsida</taxon>
        <taxon>eudicotyledons</taxon>
        <taxon>Gunneridae</taxon>
        <taxon>Pentapetalae</taxon>
        <taxon>asterids</taxon>
        <taxon>lamiids</taxon>
        <taxon>Lamiales</taxon>
        <taxon>Plantaginaceae</taxon>
        <taxon>Cheloneae</taxon>
        <taxon>Penstemon</taxon>
    </lineage>
</organism>
<gene>
    <name evidence="2" type="ORF">ACJIZ3_005958</name>
</gene>
<name>A0ABD3S6H1_9LAMI</name>
<evidence type="ECO:0000256" key="1">
    <source>
        <dbReference type="SAM" id="Phobius"/>
    </source>
</evidence>
<accession>A0ABD3S6H1</accession>
<dbReference type="Proteomes" id="UP001634393">
    <property type="component" value="Unassembled WGS sequence"/>
</dbReference>
<comment type="caution">
    <text evidence="2">The sequence shown here is derived from an EMBL/GenBank/DDBJ whole genome shotgun (WGS) entry which is preliminary data.</text>
</comment>
<keyword evidence="3" id="KW-1185">Reference proteome</keyword>
<dbReference type="EMBL" id="JBJXBP010000007">
    <property type="protein sequence ID" value="KAL3820053.1"/>
    <property type="molecule type" value="Genomic_DNA"/>
</dbReference>
<evidence type="ECO:0000313" key="2">
    <source>
        <dbReference type="EMBL" id="KAL3820053.1"/>
    </source>
</evidence>
<proteinExistence type="predicted"/>
<protein>
    <submittedName>
        <fullName evidence="2">Uncharacterized protein</fullName>
    </submittedName>
</protein>
<sequence>MTEKVLKLKHKNEEKEMGCLANEFMNGTKRFDELDMKQLSRFSQFVGTKLKELEKRMNELSYLRICIKYLFTFLGLYVSRKIVTDDG</sequence>
<keyword evidence="1" id="KW-1133">Transmembrane helix</keyword>